<evidence type="ECO:0000313" key="2">
    <source>
        <dbReference type="EMBL" id="MBS9532189.1"/>
    </source>
</evidence>
<organism evidence="2 3">
    <name type="scientific">Mycolicibacter acidiphilus</name>
    <dbReference type="NCBI Taxonomy" id="2835306"/>
    <lineage>
        <taxon>Bacteria</taxon>
        <taxon>Bacillati</taxon>
        <taxon>Actinomycetota</taxon>
        <taxon>Actinomycetes</taxon>
        <taxon>Mycobacteriales</taxon>
        <taxon>Mycobacteriaceae</taxon>
        <taxon>Mycolicibacter</taxon>
    </lineage>
</organism>
<sequence>MKWTQILGSAAALVAACAIVSPATARADEPTAGTDCNSSELNLTTTSTAGEGLRCLADNLRGYTWQKDDGTTQSPDDAERVARDACAKLPHHSNRSSCRSLLDSLPQR</sequence>
<dbReference type="Proteomes" id="UP001519535">
    <property type="component" value="Unassembled WGS sequence"/>
</dbReference>
<dbReference type="RefSeq" id="WP_214091062.1">
    <property type="nucleotide sequence ID" value="NZ_JAHCLR010000001.1"/>
</dbReference>
<dbReference type="PROSITE" id="PS51257">
    <property type="entry name" value="PROKAR_LIPOPROTEIN"/>
    <property type="match status" value="1"/>
</dbReference>
<evidence type="ECO:0000256" key="1">
    <source>
        <dbReference type="SAM" id="SignalP"/>
    </source>
</evidence>
<evidence type="ECO:0000313" key="3">
    <source>
        <dbReference type="Proteomes" id="UP001519535"/>
    </source>
</evidence>
<keyword evidence="1" id="KW-0732">Signal</keyword>
<feature type="signal peptide" evidence="1">
    <location>
        <begin position="1"/>
        <end position="27"/>
    </location>
</feature>
<gene>
    <name evidence="2" type="ORF">KIH27_01145</name>
</gene>
<proteinExistence type="predicted"/>
<keyword evidence="3" id="KW-1185">Reference proteome</keyword>
<protein>
    <submittedName>
        <fullName evidence="2">Uncharacterized protein</fullName>
    </submittedName>
</protein>
<comment type="caution">
    <text evidence="2">The sequence shown here is derived from an EMBL/GenBank/DDBJ whole genome shotgun (WGS) entry which is preliminary data.</text>
</comment>
<reference evidence="2 3" key="1">
    <citation type="submission" date="2021-05" db="EMBL/GenBank/DDBJ databases">
        <title>Mycobacterium acidophilum sp. nov., an extremely acid-tolerant member of the genus Mycobacterium.</title>
        <authorList>
            <person name="Xia J."/>
        </authorList>
    </citation>
    <scope>NUCLEOTIDE SEQUENCE [LARGE SCALE GENOMIC DNA]</scope>
    <source>
        <strain evidence="2 3">M1</strain>
    </source>
</reference>
<name>A0ABS5RGU9_9MYCO</name>
<accession>A0ABS5RGU9</accession>
<dbReference type="EMBL" id="JAHCLR010000001">
    <property type="protein sequence ID" value="MBS9532189.1"/>
    <property type="molecule type" value="Genomic_DNA"/>
</dbReference>
<feature type="chain" id="PRO_5047094504" evidence="1">
    <location>
        <begin position="28"/>
        <end position="108"/>
    </location>
</feature>